<dbReference type="VEuPathDB" id="FungiDB:Z518_07655"/>
<protein>
    <recommendedName>
        <fullName evidence="2">Protein kinase domain-containing protein</fullName>
    </recommendedName>
</protein>
<gene>
    <name evidence="3" type="ORF">Z518_07655</name>
</gene>
<accession>A0A0D2FPI8</accession>
<dbReference type="HOGENOM" id="CLU_1070175_0_0_1"/>
<reference evidence="3 4" key="1">
    <citation type="submission" date="2015-01" db="EMBL/GenBank/DDBJ databases">
        <title>The Genome Sequence of Rhinocladiella mackenzie CBS 650.93.</title>
        <authorList>
            <consortium name="The Broad Institute Genomics Platform"/>
            <person name="Cuomo C."/>
            <person name="de Hoog S."/>
            <person name="Gorbushina A."/>
            <person name="Stielow B."/>
            <person name="Teixiera M."/>
            <person name="Abouelleil A."/>
            <person name="Chapman S.B."/>
            <person name="Priest M."/>
            <person name="Young S.K."/>
            <person name="Wortman J."/>
            <person name="Nusbaum C."/>
            <person name="Birren B."/>
        </authorList>
    </citation>
    <scope>NUCLEOTIDE SEQUENCE [LARGE SCALE GENOMIC DNA]</scope>
    <source>
        <strain evidence="3 4">CBS 650.93</strain>
    </source>
</reference>
<organism evidence="3 4">
    <name type="scientific">Rhinocladiella mackenziei CBS 650.93</name>
    <dbReference type="NCBI Taxonomy" id="1442369"/>
    <lineage>
        <taxon>Eukaryota</taxon>
        <taxon>Fungi</taxon>
        <taxon>Dikarya</taxon>
        <taxon>Ascomycota</taxon>
        <taxon>Pezizomycotina</taxon>
        <taxon>Eurotiomycetes</taxon>
        <taxon>Chaetothyriomycetidae</taxon>
        <taxon>Chaetothyriales</taxon>
        <taxon>Herpotrichiellaceae</taxon>
        <taxon>Rhinocladiella</taxon>
    </lineage>
</organism>
<dbReference type="PROSITE" id="PS50011">
    <property type="entry name" value="PROTEIN_KINASE_DOM"/>
    <property type="match status" value="1"/>
</dbReference>
<evidence type="ECO:0000259" key="2">
    <source>
        <dbReference type="PROSITE" id="PS50011"/>
    </source>
</evidence>
<dbReference type="GO" id="GO:0005524">
    <property type="term" value="F:ATP binding"/>
    <property type="evidence" value="ECO:0007669"/>
    <property type="project" value="InterPro"/>
</dbReference>
<dbReference type="SUPFAM" id="SSF56112">
    <property type="entry name" value="Protein kinase-like (PK-like)"/>
    <property type="match status" value="1"/>
</dbReference>
<sequence length="260" mass="29099">MGLSANKAPGRDTRQDRSLLSIPLDEETGLPRMYDARFARWLLDQVAGIASALALIHNMREEEPGEAPEKAIPGPAMGTWAPPSRLTESRATGYHRDIKLDNILVCESHKHEYGILKLGDFGSASIKELRRCKAYKFTTSQYAENPDGAETYDSPDRHIHGHTSRKTDLWALGCVFLELLLWCFDSEFTVDGFSDLRTKEKGFGEKSRSDKFWGKANAGSGYALKDCVQRKLEFLSEECRDRPKTPGRSLAAVYQADASH</sequence>
<dbReference type="InterPro" id="IPR000719">
    <property type="entry name" value="Prot_kinase_dom"/>
</dbReference>
<keyword evidence="4" id="KW-1185">Reference proteome</keyword>
<dbReference type="EMBL" id="KN847479">
    <property type="protein sequence ID" value="KIX04102.1"/>
    <property type="molecule type" value="Genomic_DNA"/>
</dbReference>
<feature type="domain" description="Protein kinase" evidence="2">
    <location>
        <begin position="1"/>
        <end position="260"/>
    </location>
</feature>
<dbReference type="Pfam" id="PF00069">
    <property type="entry name" value="Pkinase"/>
    <property type="match status" value="1"/>
</dbReference>
<evidence type="ECO:0000313" key="4">
    <source>
        <dbReference type="Proteomes" id="UP000053617"/>
    </source>
</evidence>
<dbReference type="InterPro" id="IPR011009">
    <property type="entry name" value="Kinase-like_dom_sf"/>
</dbReference>
<dbReference type="PANTHER" id="PTHR24359">
    <property type="entry name" value="SERINE/THREONINE-PROTEIN KINASE SBK1"/>
    <property type="match status" value="1"/>
</dbReference>
<dbReference type="STRING" id="1442369.A0A0D2FPI8"/>
<dbReference type="PANTHER" id="PTHR24359:SF37">
    <property type="entry name" value="PROTEIN KINASE DOMAIN-CONTAINING PROTEIN"/>
    <property type="match status" value="1"/>
</dbReference>
<dbReference type="Proteomes" id="UP000053617">
    <property type="component" value="Unassembled WGS sequence"/>
</dbReference>
<evidence type="ECO:0000313" key="3">
    <source>
        <dbReference type="EMBL" id="KIX04102.1"/>
    </source>
</evidence>
<dbReference type="GO" id="GO:0004674">
    <property type="term" value="F:protein serine/threonine kinase activity"/>
    <property type="evidence" value="ECO:0007669"/>
    <property type="project" value="TreeGrafter"/>
</dbReference>
<evidence type="ECO:0000256" key="1">
    <source>
        <dbReference type="SAM" id="MobiDB-lite"/>
    </source>
</evidence>
<dbReference type="Gene3D" id="1.10.510.10">
    <property type="entry name" value="Transferase(Phosphotransferase) domain 1"/>
    <property type="match status" value="1"/>
</dbReference>
<proteinExistence type="predicted"/>
<name>A0A0D2FPI8_9EURO</name>
<dbReference type="GeneID" id="25295726"/>
<dbReference type="AlphaFoldDB" id="A0A0D2FPI8"/>
<feature type="region of interest" description="Disordered" evidence="1">
    <location>
        <begin position="1"/>
        <end position="20"/>
    </location>
</feature>
<dbReference type="OrthoDB" id="1046782at2759"/>
<dbReference type="RefSeq" id="XP_013271238.1">
    <property type="nucleotide sequence ID" value="XM_013415784.1"/>
</dbReference>